<proteinExistence type="inferred from homology"/>
<dbReference type="OrthoDB" id="3266379at2"/>
<gene>
    <name evidence="3" type="ORF">EXE57_11710</name>
</gene>
<organism evidence="3 4">
    <name type="scientific">Nocardioides euryhalodurans</name>
    <dbReference type="NCBI Taxonomy" id="2518370"/>
    <lineage>
        <taxon>Bacteria</taxon>
        <taxon>Bacillati</taxon>
        <taxon>Actinomycetota</taxon>
        <taxon>Actinomycetes</taxon>
        <taxon>Propionibacteriales</taxon>
        <taxon>Nocardioidaceae</taxon>
        <taxon>Nocardioides</taxon>
    </lineage>
</organism>
<dbReference type="InterPro" id="IPR002994">
    <property type="entry name" value="Surf1/Shy1"/>
</dbReference>
<comment type="subcellular location">
    <subcellularLocation>
        <location evidence="1">Cell membrane</location>
        <topology evidence="1">Multi-pass membrane protein</topology>
    </subcellularLocation>
</comment>
<dbReference type="AlphaFoldDB" id="A0A4P7GM72"/>
<name>A0A4P7GM72_9ACTN</name>
<reference evidence="3 4" key="1">
    <citation type="submission" date="2019-03" db="EMBL/GenBank/DDBJ databases">
        <title>Three New Species of Nocardioides, Nocardioides euryhalodurans sp. nov., Nocardioides seonyuensis sp. nov. and Nocardioides eburneoflavus sp. nov., Iolated from Soil.</title>
        <authorList>
            <person name="Roh S.G."/>
            <person name="Lee C."/>
            <person name="Kim M.-K."/>
            <person name="Kim S.B."/>
        </authorList>
    </citation>
    <scope>NUCLEOTIDE SEQUENCE [LARGE SCALE GENOMIC DNA]</scope>
    <source>
        <strain evidence="3 4">MMS17-SY117</strain>
    </source>
</reference>
<keyword evidence="1" id="KW-0472">Membrane</keyword>
<dbReference type="Pfam" id="PF02104">
    <property type="entry name" value="SURF1"/>
    <property type="match status" value="1"/>
</dbReference>
<feature type="region of interest" description="Disordered" evidence="2">
    <location>
        <begin position="10"/>
        <end position="29"/>
    </location>
</feature>
<protein>
    <recommendedName>
        <fullName evidence="1">SURF1-like protein</fullName>
    </recommendedName>
</protein>
<sequence length="288" mass="31700">MDLHLLRRQRRPVRGPGDERPRPVQPHARHRLHGRRLHLRHALGVTTPPPSVWAARFWPGHLLCVVLVGVAVWLGAWQWDAWEARRAAEARDLTLAEPVPVADVIGPDDPFPGDRVGQPVVLAGEWLDDGTVFVERESGYWVVTPLAIGGAGEPALPVVRGVAERPEAEPVTGPAELVGWLQPSEGTGSTDPDPSDDVLPQLRVADLVQRVDVDLYGAYAVATEPETGLAVADLEELPESSRFTAARNLFYAIEWWVFGAFALFVWVRYLRDERTPEPATDDQIASGA</sequence>
<dbReference type="KEGG" id="noy:EXE57_11710"/>
<dbReference type="EMBL" id="CP038267">
    <property type="protein sequence ID" value="QBR92867.1"/>
    <property type="molecule type" value="Genomic_DNA"/>
</dbReference>
<evidence type="ECO:0000313" key="3">
    <source>
        <dbReference type="EMBL" id="QBR92867.1"/>
    </source>
</evidence>
<keyword evidence="1" id="KW-1003">Cell membrane</keyword>
<dbReference type="GO" id="GO:0005886">
    <property type="term" value="C:plasma membrane"/>
    <property type="evidence" value="ECO:0007669"/>
    <property type="project" value="UniProtKB-SubCell"/>
</dbReference>
<feature type="transmembrane region" description="Helical" evidence="1">
    <location>
        <begin position="249"/>
        <end position="269"/>
    </location>
</feature>
<evidence type="ECO:0000313" key="4">
    <source>
        <dbReference type="Proteomes" id="UP000294894"/>
    </source>
</evidence>
<dbReference type="PROSITE" id="PS50895">
    <property type="entry name" value="SURF1"/>
    <property type="match status" value="1"/>
</dbReference>
<feature type="region of interest" description="Disordered" evidence="2">
    <location>
        <begin position="168"/>
        <end position="198"/>
    </location>
</feature>
<feature type="transmembrane region" description="Helical" evidence="1">
    <location>
        <begin position="57"/>
        <end position="76"/>
    </location>
</feature>
<keyword evidence="1" id="KW-1133">Transmembrane helix</keyword>
<evidence type="ECO:0000256" key="2">
    <source>
        <dbReference type="SAM" id="MobiDB-lite"/>
    </source>
</evidence>
<keyword evidence="4" id="KW-1185">Reference proteome</keyword>
<evidence type="ECO:0000256" key="1">
    <source>
        <dbReference type="RuleBase" id="RU363076"/>
    </source>
</evidence>
<dbReference type="Proteomes" id="UP000294894">
    <property type="component" value="Chromosome"/>
</dbReference>
<dbReference type="CDD" id="cd06662">
    <property type="entry name" value="SURF1"/>
    <property type="match status" value="1"/>
</dbReference>
<accession>A0A4P7GM72</accession>
<keyword evidence="1" id="KW-0812">Transmembrane</keyword>
<comment type="similarity">
    <text evidence="1">Belongs to the SURF1 family.</text>
</comment>